<dbReference type="GO" id="GO:0004519">
    <property type="term" value="F:endonuclease activity"/>
    <property type="evidence" value="ECO:0007669"/>
    <property type="project" value="UniProtKB-KW"/>
</dbReference>
<evidence type="ECO:0000259" key="1">
    <source>
        <dbReference type="Pfam" id="PF13392"/>
    </source>
</evidence>
<feature type="domain" description="HNH nuclease" evidence="1">
    <location>
        <begin position="65"/>
        <end position="107"/>
    </location>
</feature>
<dbReference type="GO" id="GO:0003677">
    <property type="term" value="F:DNA binding"/>
    <property type="evidence" value="ECO:0007669"/>
    <property type="project" value="InterPro"/>
</dbReference>
<dbReference type="Pfam" id="PF13392">
    <property type="entry name" value="HNH_3"/>
    <property type="match status" value="1"/>
</dbReference>
<keyword evidence="2" id="KW-0540">Nuclease</keyword>
<organism evidence="2 3">
    <name type="scientific">Notoacmeibacter ruber</name>
    <dbReference type="NCBI Taxonomy" id="2670375"/>
    <lineage>
        <taxon>Bacteria</taxon>
        <taxon>Pseudomonadati</taxon>
        <taxon>Pseudomonadota</taxon>
        <taxon>Alphaproteobacteria</taxon>
        <taxon>Hyphomicrobiales</taxon>
        <taxon>Notoacmeibacteraceae</taxon>
        <taxon>Notoacmeibacter</taxon>
    </lineage>
</organism>
<dbReference type="SUPFAM" id="SSF54171">
    <property type="entry name" value="DNA-binding domain"/>
    <property type="match status" value="1"/>
</dbReference>
<evidence type="ECO:0000313" key="3">
    <source>
        <dbReference type="Proteomes" id="UP000281094"/>
    </source>
</evidence>
<protein>
    <submittedName>
        <fullName evidence="2">HNH endonuclease</fullName>
    </submittedName>
</protein>
<dbReference type="AlphaFoldDB" id="A0A3L7JF29"/>
<sequence>MNASPQPKCRQLTVERLRQVLRYDPDTGIFTWLGHGGYRGKPAGTAKSDGYKQIFIDFVPHRAARLAWLYMTGNHPPSGKIVDHRDGNRSNDRWKNLRLATHADNARNRRPKNRNLPCCGVYRNGSRWTAEIEADGQRHKLGSFRCVEDAVTARCKAEHHFFGDFASQVAKYGGGDGTR</sequence>
<gene>
    <name evidence="2" type="ORF">D8780_01485</name>
</gene>
<keyword evidence="3" id="KW-1185">Reference proteome</keyword>
<dbReference type="RefSeq" id="WP_121644050.1">
    <property type="nucleotide sequence ID" value="NZ_RCWN01000001.1"/>
</dbReference>
<dbReference type="InterPro" id="IPR003615">
    <property type="entry name" value="HNH_nuc"/>
</dbReference>
<dbReference type="Gene3D" id="3.90.75.20">
    <property type="match status" value="1"/>
</dbReference>
<comment type="caution">
    <text evidence="2">The sequence shown here is derived from an EMBL/GenBank/DDBJ whole genome shotgun (WGS) entry which is preliminary data.</text>
</comment>
<dbReference type="InterPro" id="IPR016177">
    <property type="entry name" value="DNA-bd_dom_sf"/>
</dbReference>
<dbReference type="InterPro" id="IPR044925">
    <property type="entry name" value="His-Me_finger_sf"/>
</dbReference>
<proteinExistence type="predicted"/>
<evidence type="ECO:0000313" key="2">
    <source>
        <dbReference type="EMBL" id="RLQ87082.1"/>
    </source>
</evidence>
<dbReference type="SUPFAM" id="SSF54060">
    <property type="entry name" value="His-Me finger endonucleases"/>
    <property type="match status" value="1"/>
</dbReference>
<dbReference type="Proteomes" id="UP000281094">
    <property type="component" value="Unassembled WGS sequence"/>
</dbReference>
<keyword evidence="2" id="KW-0255">Endonuclease</keyword>
<keyword evidence="2" id="KW-0378">Hydrolase</keyword>
<reference evidence="2 3" key="1">
    <citation type="submission" date="2018-10" db="EMBL/GenBank/DDBJ databases">
        <title>Notoacmeibacter sp. M2BS9Y-3-1, whole genome shotgun sequence.</title>
        <authorList>
            <person name="Tuo L."/>
        </authorList>
    </citation>
    <scope>NUCLEOTIDE SEQUENCE [LARGE SCALE GENOMIC DNA]</scope>
    <source>
        <strain evidence="2 3">M2BS9Y-3-1</strain>
    </source>
</reference>
<accession>A0A3L7JF29</accession>
<name>A0A3L7JF29_9HYPH</name>
<dbReference type="EMBL" id="RCWN01000001">
    <property type="protein sequence ID" value="RLQ87082.1"/>
    <property type="molecule type" value="Genomic_DNA"/>
</dbReference>